<dbReference type="Pfam" id="PF04397">
    <property type="entry name" value="LytTR"/>
    <property type="match status" value="1"/>
</dbReference>
<keyword evidence="5" id="KW-1185">Reference proteome</keyword>
<feature type="domain" description="HTH LytTR-type" evidence="3">
    <location>
        <begin position="183"/>
        <end position="271"/>
    </location>
</feature>
<feature type="transmembrane region" description="Helical" evidence="2">
    <location>
        <begin position="128"/>
        <end position="149"/>
    </location>
</feature>
<evidence type="ECO:0000313" key="5">
    <source>
        <dbReference type="Proteomes" id="UP000295380"/>
    </source>
</evidence>
<evidence type="ECO:0000256" key="2">
    <source>
        <dbReference type="SAM" id="Phobius"/>
    </source>
</evidence>
<reference evidence="4 5" key="1">
    <citation type="submission" date="2019-03" db="EMBL/GenBank/DDBJ databases">
        <title>Genomic Encyclopedia of Type Strains, Phase IV (KMG-IV): sequencing the most valuable type-strain genomes for metagenomic binning, comparative biology and taxonomic classification.</title>
        <authorList>
            <person name="Goeker M."/>
        </authorList>
    </citation>
    <scope>NUCLEOTIDE SEQUENCE [LARGE SCALE GENOMIC DNA]</scope>
    <source>
        <strain evidence="4 5">DSM 6770</strain>
    </source>
</reference>
<name>A0A4R7NN49_9GAMM</name>
<feature type="transmembrane region" description="Helical" evidence="2">
    <location>
        <begin position="59"/>
        <end position="84"/>
    </location>
</feature>
<feature type="transmembrane region" description="Helical" evidence="2">
    <location>
        <begin position="28"/>
        <end position="47"/>
    </location>
</feature>
<gene>
    <name evidence="4" type="ORF">C8E00_104307</name>
</gene>
<keyword evidence="2" id="KW-0812">Transmembrane</keyword>
<dbReference type="GO" id="GO:0000160">
    <property type="term" value="P:phosphorelay signal transduction system"/>
    <property type="evidence" value="ECO:0007669"/>
    <property type="project" value="UniProtKB-KW"/>
</dbReference>
<dbReference type="PROSITE" id="PS50930">
    <property type="entry name" value="HTH_LYTTR"/>
    <property type="match status" value="1"/>
</dbReference>
<sequence>MHEIKDKFVKGQALQLALREMRSDLADIRMLAVLAALIVVLVVSGPFGTLHAMGLMARVGYWSVLLLLTVSAGSLFGAWARLTLDAYGYRHGSRCLLIGAVMGLPVSLVVIAIDTLTFGAEVLMLPNLLQALGNVFLICTVLAGVLPLLGVRDRFAATPAETSRAEDDPPELLRRLPVDKRGDVISISACDHYVRVVTTRGETMLLMRLRDAIEETRPLPGIRAHRSHWVALEAVQAITRHQGRYRVTTTANDTLPVSRSCLPQLRDEGLL</sequence>
<keyword evidence="1" id="KW-0902">Two-component regulatory system</keyword>
<dbReference type="GO" id="GO:0003677">
    <property type="term" value="F:DNA binding"/>
    <property type="evidence" value="ECO:0007669"/>
    <property type="project" value="InterPro"/>
</dbReference>
<dbReference type="AlphaFoldDB" id="A0A4R7NN49"/>
<dbReference type="EMBL" id="SOBR01000004">
    <property type="protein sequence ID" value="TDU22127.1"/>
    <property type="molecule type" value="Genomic_DNA"/>
</dbReference>
<comment type="caution">
    <text evidence="4">The sequence shown here is derived from an EMBL/GenBank/DDBJ whole genome shotgun (WGS) entry which is preliminary data.</text>
</comment>
<dbReference type="Gene3D" id="2.40.50.1020">
    <property type="entry name" value="LytTr DNA-binding domain"/>
    <property type="match status" value="1"/>
</dbReference>
<dbReference type="OrthoDB" id="9781059at2"/>
<dbReference type="SMART" id="SM00850">
    <property type="entry name" value="LytTR"/>
    <property type="match status" value="1"/>
</dbReference>
<keyword evidence="2" id="KW-0472">Membrane</keyword>
<evidence type="ECO:0000313" key="4">
    <source>
        <dbReference type="EMBL" id="TDU22127.1"/>
    </source>
</evidence>
<keyword evidence="2" id="KW-1133">Transmembrane helix</keyword>
<proteinExistence type="predicted"/>
<evidence type="ECO:0000259" key="3">
    <source>
        <dbReference type="PROSITE" id="PS50930"/>
    </source>
</evidence>
<dbReference type="Proteomes" id="UP000295380">
    <property type="component" value="Unassembled WGS sequence"/>
</dbReference>
<evidence type="ECO:0000256" key="1">
    <source>
        <dbReference type="ARBA" id="ARBA00023012"/>
    </source>
</evidence>
<organism evidence="4 5">
    <name type="scientific">Chromohalobacter marismortui</name>
    <dbReference type="NCBI Taxonomy" id="42055"/>
    <lineage>
        <taxon>Bacteria</taxon>
        <taxon>Pseudomonadati</taxon>
        <taxon>Pseudomonadota</taxon>
        <taxon>Gammaproteobacteria</taxon>
        <taxon>Oceanospirillales</taxon>
        <taxon>Halomonadaceae</taxon>
        <taxon>Chromohalobacter</taxon>
    </lineage>
</organism>
<feature type="transmembrane region" description="Helical" evidence="2">
    <location>
        <begin position="96"/>
        <end position="116"/>
    </location>
</feature>
<accession>A0A4R7NN49</accession>
<protein>
    <submittedName>
        <fullName evidence="4">LytTR family transcriptional regulator</fullName>
    </submittedName>
</protein>
<dbReference type="InterPro" id="IPR007492">
    <property type="entry name" value="LytTR_DNA-bd_dom"/>
</dbReference>